<reference evidence="1 2" key="1">
    <citation type="submission" date="2017-04" db="EMBL/GenBank/DDBJ databases">
        <title>Draft genome sequence of Zooshikella ganghwensis VG4 isolated from Red Sea sediments.</title>
        <authorList>
            <person name="Rehman Z."/>
            <person name="Alam I."/>
            <person name="Kamau A."/>
            <person name="Bajic V."/>
            <person name="Leiknes T."/>
        </authorList>
    </citation>
    <scope>NUCLEOTIDE SEQUENCE [LARGE SCALE GENOMIC DNA]</scope>
    <source>
        <strain evidence="1 2">VG4</strain>
    </source>
</reference>
<protein>
    <submittedName>
        <fullName evidence="1">Uncharacterized protein</fullName>
    </submittedName>
</protein>
<evidence type="ECO:0000313" key="2">
    <source>
        <dbReference type="Proteomes" id="UP000257039"/>
    </source>
</evidence>
<dbReference type="Proteomes" id="UP000257039">
    <property type="component" value="Unassembled WGS sequence"/>
</dbReference>
<dbReference type="RefSeq" id="WP_094787468.1">
    <property type="nucleotide sequence ID" value="NZ_NDXW01000001.1"/>
</dbReference>
<name>A0A4P9VNQ0_9GAMM</name>
<dbReference type="EMBL" id="NDXW01000001">
    <property type="protein sequence ID" value="RDH44279.1"/>
    <property type="molecule type" value="Genomic_DNA"/>
</dbReference>
<keyword evidence="2" id="KW-1185">Reference proteome</keyword>
<sequence>MTEVDPLNYKAMLYPDKVDSFSVFLMLQLSDKIDSFYRDFKFIFLRNNRKKKNANKIIKNAA</sequence>
<proteinExistence type="predicted"/>
<comment type="caution">
    <text evidence="1">The sequence shown here is derived from an EMBL/GenBank/DDBJ whole genome shotgun (WGS) entry which is preliminary data.</text>
</comment>
<gene>
    <name evidence="1" type="ORF">B9G39_12945</name>
</gene>
<accession>A0A4P9VNQ0</accession>
<dbReference type="AlphaFoldDB" id="A0A4P9VNQ0"/>
<organism evidence="1 2">
    <name type="scientific">Zooshikella ganghwensis</name>
    <dbReference type="NCBI Taxonomy" id="202772"/>
    <lineage>
        <taxon>Bacteria</taxon>
        <taxon>Pseudomonadati</taxon>
        <taxon>Pseudomonadota</taxon>
        <taxon>Gammaproteobacteria</taxon>
        <taxon>Oceanospirillales</taxon>
        <taxon>Zooshikellaceae</taxon>
        <taxon>Zooshikella</taxon>
    </lineage>
</organism>
<evidence type="ECO:0000313" key="1">
    <source>
        <dbReference type="EMBL" id="RDH44279.1"/>
    </source>
</evidence>